<name>A0A067KQ05_JATCU</name>
<dbReference type="Proteomes" id="UP000027138">
    <property type="component" value="Unassembled WGS sequence"/>
</dbReference>
<feature type="region of interest" description="Disordered" evidence="1">
    <location>
        <begin position="155"/>
        <end position="203"/>
    </location>
</feature>
<sequence length="203" mass="22163">MASPKPPMSRPPTWAILPYMADWSNPHLTSPLIVFPFSLFFSIPTGGRPMVFHITSSARAGEDSASLDLPEPLQQVVGPPPAAAAGGRKIDYGQNRATFIPECSKSCGDSKSMINLDWASFVAGFDGRKRLARKRGVDRSMSLALKLPETAWIAGSEEEELSEKRSSVSHQRRPFPRERRLETCPTAPEEPTATALPSSGGWK</sequence>
<keyword evidence="3" id="KW-1185">Reference proteome</keyword>
<reference evidence="2 3" key="1">
    <citation type="journal article" date="2014" name="PLoS ONE">
        <title>Global Analysis of Gene Expression Profiles in Physic Nut (Jatropha curcas L.) Seedlings Exposed to Salt Stress.</title>
        <authorList>
            <person name="Zhang L."/>
            <person name="Zhang C."/>
            <person name="Wu P."/>
            <person name="Chen Y."/>
            <person name="Li M."/>
            <person name="Jiang H."/>
            <person name="Wu G."/>
        </authorList>
    </citation>
    <scope>NUCLEOTIDE SEQUENCE [LARGE SCALE GENOMIC DNA]</scope>
    <source>
        <strain evidence="3">cv. GZQX0401</strain>
        <tissue evidence="2">Young leaves</tissue>
    </source>
</reference>
<dbReference type="AlphaFoldDB" id="A0A067KQ05"/>
<evidence type="ECO:0000256" key="1">
    <source>
        <dbReference type="SAM" id="MobiDB-lite"/>
    </source>
</evidence>
<accession>A0A067KQ05</accession>
<feature type="compositionally biased region" description="Low complexity" evidence="1">
    <location>
        <begin position="183"/>
        <end position="195"/>
    </location>
</feature>
<evidence type="ECO:0000313" key="2">
    <source>
        <dbReference type="EMBL" id="KDP38266.1"/>
    </source>
</evidence>
<organism evidence="2 3">
    <name type="scientific">Jatropha curcas</name>
    <name type="common">Barbados nut</name>
    <dbReference type="NCBI Taxonomy" id="180498"/>
    <lineage>
        <taxon>Eukaryota</taxon>
        <taxon>Viridiplantae</taxon>
        <taxon>Streptophyta</taxon>
        <taxon>Embryophyta</taxon>
        <taxon>Tracheophyta</taxon>
        <taxon>Spermatophyta</taxon>
        <taxon>Magnoliopsida</taxon>
        <taxon>eudicotyledons</taxon>
        <taxon>Gunneridae</taxon>
        <taxon>Pentapetalae</taxon>
        <taxon>rosids</taxon>
        <taxon>fabids</taxon>
        <taxon>Malpighiales</taxon>
        <taxon>Euphorbiaceae</taxon>
        <taxon>Crotonoideae</taxon>
        <taxon>Jatropheae</taxon>
        <taxon>Jatropha</taxon>
    </lineage>
</organism>
<protein>
    <submittedName>
        <fullName evidence="2">Uncharacterized protein</fullName>
    </submittedName>
</protein>
<proteinExistence type="predicted"/>
<gene>
    <name evidence="2" type="ORF">JCGZ_05800</name>
</gene>
<dbReference type="EMBL" id="KK914369">
    <property type="protein sequence ID" value="KDP38266.1"/>
    <property type="molecule type" value="Genomic_DNA"/>
</dbReference>
<evidence type="ECO:0000313" key="3">
    <source>
        <dbReference type="Proteomes" id="UP000027138"/>
    </source>
</evidence>